<accession>A0A370GTE6</accession>
<feature type="compositionally biased region" description="Basic and acidic residues" evidence="2">
    <location>
        <begin position="10"/>
        <end position="21"/>
    </location>
</feature>
<evidence type="ECO:0000313" key="4">
    <source>
        <dbReference type="Proteomes" id="UP000254720"/>
    </source>
</evidence>
<evidence type="ECO:0000313" key="3">
    <source>
        <dbReference type="EMBL" id="RDI45193.1"/>
    </source>
</evidence>
<dbReference type="AlphaFoldDB" id="A0A370GTE6"/>
<evidence type="ECO:0000256" key="1">
    <source>
        <dbReference type="SAM" id="Coils"/>
    </source>
</evidence>
<reference evidence="3 4" key="1">
    <citation type="submission" date="2018-07" db="EMBL/GenBank/DDBJ databases">
        <title>Genomic Encyclopedia of Type Strains, Phase IV (KMG-IV): sequencing the most valuable type-strain genomes for metagenomic binning, comparative biology and taxonomic classification.</title>
        <authorList>
            <person name="Goeker M."/>
        </authorList>
    </citation>
    <scope>NUCLEOTIDE SEQUENCE [LARGE SCALE GENOMIC DNA]</scope>
    <source>
        <strain evidence="3 4">DSM 16500</strain>
    </source>
</reference>
<feature type="region of interest" description="Disordered" evidence="2">
    <location>
        <begin position="1"/>
        <end position="21"/>
    </location>
</feature>
<gene>
    <name evidence="3" type="ORF">C8D86_10772</name>
</gene>
<feature type="region of interest" description="Disordered" evidence="2">
    <location>
        <begin position="382"/>
        <end position="406"/>
    </location>
</feature>
<name>A0A370GTE6_9COXI</name>
<dbReference type="Proteomes" id="UP000254720">
    <property type="component" value="Unassembled WGS sequence"/>
</dbReference>
<protein>
    <submittedName>
        <fullName evidence="3">Uncharacterized protein</fullName>
    </submittedName>
</protein>
<keyword evidence="1" id="KW-0175">Coiled coil</keyword>
<feature type="compositionally biased region" description="Polar residues" evidence="2">
    <location>
        <begin position="382"/>
        <end position="395"/>
    </location>
</feature>
<proteinExistence type="predicted"/>
<sequence length="406" mass="46372">MLRNFFFGKPKQDNKPAPAREKTDISYKNFAKRLTAIGYDTELVPSSFIDHIAFIMMNNPVLLSSNIQHSVDAETLPSIKNSDRPNQNPYNRDDIILLPKSFDLEAEKEKIKKDELKLHAFKYDQKNDTSHQKSEESDLDAMIKETEARIEKRNKLITQYENEMKLKIQMETFVSLREKIYALEQQLAKAEKESPANLEELLADSNLDPKVQAEFIQEQRRQYNEGVRAIKQELRDQLALFIFTTKETIESQAAKDGSDAEILVDAEEQLKALENELEENQLASMDEFKPEQLKEDDKFKEEIVDQKENDDLSKDKEEDNILMKSSFLNLMRNSQSPFRPLSSSHIRPLGILPGYGLGLSHYSLFGGGINGSRIQTASLFNNTTSQLPGSNSTGPSLRRSQDGENS</sequence>
<feature type="coiled-coil region" evidence="1">
    <location>
        <begin position="143"/>
        <end position="233"/>
    </location>
</feature>
<dbReference type="RefSeq" id="WP_114834058.1">
    <property type="nucleotide sequence ID" value="NZ_LR699114.1"/>
</dbReference>
<organism evidence="3 4">
    <name type="scientific">Aquicella lusitana</name>
    <dbReference type="NCBI Taxonomy" id="254246"/>
    <lineage>
        <taxon>Bacteria</taxon>
        <taxon>Pseudomonadati</taxon>
        <taxon>Pseudomonadota</taxon>
        <taxon>Gammaproteobacteria</taxon>
        <taxon>Legionellales</taxon>
        <taxon>Coxiellaceae</taxon>
        <taxon>Aquicella</taxon>
    </lineage>
</organism>
<comment type="caution">
    <text evidence="3">The sequence shown here is derived from an EMBL/GenBank/DDBJ whole genome shotgun (WGS) entry which is preliminary data.</text>
</comment>
<evidence type="ECO:0000256" key="2">
    <source>
        <dbReference type="SAM" id="MobiDB-lite"/>
    </source>
</evidence>
<dbReference type="EMBL" id="QQAX01000007">
    <property type="protein sequence ID" value="RDI45193.1"/>
    <property type="molecule type" value="Genomic_DNA"/>
</dbReference>
<keyword evidence="4" id="KW-1185">Reference proteome</keyword>